<feature type="signal peptide" evidence="1">
    <location>
        <begin position="1"/>
        <end position="17"/>
    </location>
</feature>
<name>A0A9P4HI55_9PLEO</name>
<reference evidence="2" key="1">
    <citation type="journal article" date="2020" name="Stud. Mycol.">
        <title>101 Dothideomycetes genomes: a test case for predicting lifestyles and emergence of pathogens.</title>
        <authorList>
            <person name="Haridas S."/>
            <person name="Albert R."/>
            <person name="Binder M."/>
            <person name="Bloem J."/>
            <person name="Labutti K."/>
            <person name="Salamov A."/>
            <person name="Andreopoulos B."/>
            <person name="Baker S."/>
            <person name="Barry K."/>
            <person name="Bills G."/>
            <person name="Bluhm B."/>
            <person name="Cannon C."/>
            <person name="Castanera R."/>
            <person name="Culley D."/>
            <person name="Daum C."/>
            <person name="Ezra D."/>
            <person name="Gonzalez J."/>
            <person name="Henrissat B."/>
            <person name="Kuo A."/>
            <person name="Liang C."/>
            <person name="Lipzen A."/>
            <person name="Lutzoni F."/>
            <person name="Magnuson J."/>
            <person name="Mondo S."/>
            <person name="Nolan M."/>
            <person name="Ohm R."/>
            <person name="Pangilinan J."/>
            <person name="Park H.-J."/>
            <person name="Ramirez L."/>
            <person name="Alfaro M."/>
            <person name="Sun H."/>
            <person name="Tritt A."/>
            <person name="Yoshinaga Y."/>
            <person name="Zwiers L.-H."/>
            <person name="Turgeon B."/>
            <person name="Goodwin S."/>
            <person name="Spatafora J."/>
            <person name="Crous P."/>
            <person name="Grigoriev I."/>
        </authorList>
    </citation>
    <scope>NUCLEOTIDE SEQUENCE</scope>
    <source>
        <strain evidence="2">CBS 110217</strain>
    </source>
</reference>
<keyword evidence="3" id="KW-1185">Reference proteome</keyword>
<evidence type="ECO:0008006" key="4">
    <source>
        <dbReference type="Google" id="ProtNLM"/>
    </source>
</evidence>
<dbReference type="EMBL" id="ML978159">
    <property type="protein sequence ID" value="KAF2034873.1"/>
    <property type="molecule type" value="Genomic_DNA"/>
</dbReference>
<evidence type="ECO:0000313" key="3">
    <source>
        <dbReference type="Proteomes" id="UP000799777"/>
    </source>
</evidence>
<dbReference type="PANTHER" id="PTHR24148">
    <property type="entry name" value="ANKYRIN REPEAT DOMAIN-CONTAINING PROTEIN 39 HOMOLOG-RELATED"/>
    <property type="match status" value="1"/>
</dbReference>
<accession>A0A9P4HI55</accession>
<dbReference type="PANTHER" id="PTHR24148:SF64">
    <property type="entry name" value="HETEROKARYON INCOMPATIBILITY DOMAIN-CONTAINING PROTEIN"/>
    <property type="match status" value="1"/>
</dbReference>
<sequence>MGFFTIAASAWWTRMWTVQESILPHDCVITYASYQANWALLDCAYGNWLAHTLGCCYQPYKDYFSAEWELTRRSFFDFDSRRATNPRDYVYGLLDLAKKEYAAKIVSDYEADVSRVYTQPLRAILNECRSDLRPLTRHVFNTDTIGLLYWVPDFAMHKSALAKREECATGMVRAVRCFPGLQG</sequence>
<comment type="caution">
    <text evidence="2">The sequence shown here is derived from an EMBL/GenBank/DDBJ whole genome shotgun (WGS) entry which is preliminary data.</text>
</comment>
<protein>
    <recommendedName>
        <fullName evidence="4">Heterokaryon incompatibility domain-containing protein</fullName>
    </recommendedName>
</protein>
<evidence type="ECO:0000313" key="2">
    <source>
        <dbReference type="EMBL" id="KAF2034873.1"/>
    </source>
</evidence>
<gene>
    <name evidence="2" type="ORF">EK21DRAFT_84992</name>
</gene>
<dbReference type="AlphaFoldDB" id="A0A9P4HI55"/>
<evidence type="ECO:0000256" key="1">
    <source>
        <dbReference type="SAM" id="SignalP"/>
    </source>
</evidence>
<dbReference type="InterPro" id="IPR052895">
    <property type="entry name" value="HetReg/Transcr_Mod"/>
</dbReference>
<dbReference type="Proteomes" id="UP000799777">
    <property type="component" value="Unassembled WGS sequence"/>
</dbReference>
<feature type="chain" id="PRO_5040485824" description="Heterokaryon incompatibility domain-containing protein" evidence="1">
    <location>
        <begin position="18"/>
        <end position="183"/>
    </location>
</feature>
<keyword evidence="1" id="KW-0732">Signal</keyword>
<proteinExistence type="predicted"/>
<dbReference type="OrthoDB" id="2157530at2759"/>
<organism evidence="2 3">
    <name type="scientific">Setomelanomma holmii</name>
    <dbReference type="NCBI Taxonomy" id="210430"/>
    <lineage>
        <taxon>Eukaryota</taxon>
        <taxon>Fungi</taxon>
        <taxon>Dikarya</taxon>
        <taxon>Ascomycota</taxon>
        <taxon>Pezizomycotina</taxon>
        <taxon>Dothideomycetes</taxon>
        <taxon>Pleosporomycetidae</taxon>
        <taxon>Pleosporales</taxon>
        <taxon>Pleosporineae</taxon>
        <taxon>Phaeosphaeriaceae</taxon>
        <taxon>Setomelanomma</taxon>
    </lineage>
</organism>